<evidence type="ECO:0000313" key="3">
    <source>
        <dbReference type="Proteomes" id="UP000320209"/>
    </source>
</evidence>
<keyword evidence="1" id="KW-0812">Transmembrane</keyword>
<keyword evidence="3" id="KW-1185">Reference proteome</keyword>
<dbReference type="Proteomes" id="UP000320209">
    <property type="component" value="Unassembled WGS sequence"/>
</dbReference>
<evidence type="ECO:0000313" key="2">
    <source>
        <dbReference type="EMBL" id="TQL67230.1"/>
    </source>
</evidence>
<feature type="transmembrane region" description="Helical" evidence="1">
    <location>
        <begin position="12"/>
        <end position="34"/>
    </location>
</feature>
<comment type="caution">
    <text evidence="2">The sequence shown here is derived from an EMBL/GenBank/DDBJ whole genome shotgun (WGS) entry which is preliminary data.</text>
</comment>
<reference evidence="2 3" key="1">
    <citation type="submission" date="2019-06" db="EMBL/GenBank/DDBJ databases">
        <title>Sequencing the genomes of 1000 actinobacteria strains.</title>
        <authorList>
            <person name="Klenk H.-P."/>
        </authorList>
    </citation>
    <scope>NUCLEOTIDE SEQUENCE [LARGE SCALE GENOMIC DNA]</scope>
    <source>
        <strain evidence="2 3">DSM 25218</strain>
    </source>
</reference>
<accession>A0A543A3R3</accession>
<dbReference type="AlphaFoldDB" id="A0A543A3R3"/>
<evidence type="ECO:0000256" key="1">
    <source>
        <dbReference type="SAM" id="Phobius"/>
    </source>
</evidence>
<keyword evidence="1" id="KW-0472">Membrane</keyword>
<dbReference type="EMBL" id="VFOV01000001">
    <property type="protein sequence ID" value="TQL67230.1"/>
    <property type="molecule type" value="Genomic_DNA"/>
</dbReference>
<protein>
    <submittedName>
        <fullName evidence="2">Uncharacterized protein</fullName>
    </submittedName>
</protein>
<name>A0A543A3R3_9ACTN</name>
<gene>
    <name evidence="2" type="ORF">FB381_1103</name>
</gene>
<sequence>MGNRSKRWAQKSLWPVYAFGAFIVIGFTLTVLGVRTCL</sequence>
<keyword evidence="1" id="KW-1133">Transmembrane helix</keyword>
<proteinExistence type="predicted"/>
<organism evidence="2 3">
    <name type="scientific">Nocardioides albertanoniae</name>
    <dbReference type="NCBI Taxonomy" id="1175486"/>
    <lineage>
        <taxon>Bacteria</taxon>
        <taxon>Bacillati</taxon>
        <taxon>Actinomycetota</taxon>
        <taxon>Actinomycetes</taxon>
        <taxon>Propionibacteriales</taxon>
        <taxon>Nocardioidaceae</taxon>
        <taxon>Nocardioides</taxon>
    </lineage>
</organism>